<evidence type="ECO:0000313" key="3">
    <source>
        <dbReference type="Proteomes" id="UP000479000"/>
    </source>
</evidence>
<gene>
    <name evidence="2" type="ORF">NTEN_LOCUS1141</name>
</gene>
<protein>
    <submittedName>
        <fullName evidence="2">Uncharacterized protein</fullName>
    </submittedName>
</protein>
<name>A0A6H5FW49_9HEMI</name>
<dbReference type="EMBL" id="CADCXU010001951">
    <property type="protein sequence ID" value="CAA9994325.1"/>
    <property type="molecule type" value="Genomic_DNA"/>
</dbReference>
<accession>A0A6H5FW49</accession>
<reference evidence="2 3" key="1">
    <citation type="submission" date="2020-02" db="EMBL/GenBank/DDBJ databases">
        <authorList>
            <person name="Ferguson B K."/>
        </authorList>
    </citation>
    <scope>NUCLEOTIDE SEQUENCE [LARGE SCALE GENOMIC DNA]</scope>
</reference>
<feature type="region of interest" description="Disordered" evidence="1">
    <location>
        <begin position="189"/>
        <end position="211"/>
    </location>
</feature>
<keyword evidence="3" id="KW-1185">Reference proteome</keyword>
<evidence type="ECO:0000313" key="2">
    <source>
        <dbReference type="EMBL" id="CAA9994325.1"/>
    </source>
</evidence>
<proteinExistence type="predicted"/>
<dbReference type="AlphaFoldDB" id="A0A6H5FW49"/>
<dbReference type="Proteomes" id="UP000479000">
    <property type="component" value="Unassembled WGS sequence"/>
</dbReference>
<sequence>MYETHIRVFQYLKVVFLLGPAFTEKNLVTLPIPDLKMTSPLMSIVICDILPAQTGDIVCDRASPRVHRPNSRMWLIFPREKEGSIWSRKHVHRTGMDTNIKVRYGRLQCQTHLEQIGCPFGSGRRVKRSTENRHQAAGLYSWQMSVPALSPRSIIASKYNSKSIQAFILIQNVKCVHFLKPRIRCEKTRPRDDFPKSELPPGVTAGSENGMYGVRSSGACQSSNLGRPSTSSHENIHGIAKNGCVSTAKATGDIRLTSG</sequence>
<evidence type="ECO:0000256" key="1">
    <source>
        <dbReference type="SAM" id="MobiDB-lite"/>
    </source>
</evidence>
<organism evidence="2 3">
    <name type="scientific">Nesidiocoris tenuis</name>
    <dbReference type="NCBI Taxonomy" id="355587"/>
    <lineage>
        <taxon>Eukaryota</taxon>
        <taxon>Metazoa</taxon>
        <taxon>Ecdysozoa</taxon>
        <taxon>Arthropoda</taxon>
        <taxon>Hexapoda</taxon>
        <taxon>Insecta</taxon>
        <taxon>Pterygota</taxon>
        <taxon>Neoptera</taxon>
        <taxon>Paraneoptera</taxon>
        <taxon>Hemiptera</taxon>
        <taxon>Heteroptera</taxon>
        <taxon>Panheteroptera</taxon>
        <taxon>Cimicomorpha</taxon>
        <taxon>Miridae</taxon>
        <taxon>Dicyphina</taxon>
        <taxon>Nesidiocoris</taxon>
    </lineage>
</organism>